<accession>A0A5C3NX31</accession>
<evidence type="ECO:0000313" key="10">
    <source>
        <dbReference type="Proteomes" id="UP000308197"/>
    </source>
</evidence>
<dbReference type="InterPro" id="IPR012337">
    <property type="entry name" value="RNaseH-like_sf"/>
</dbReference>
<dbReference type="Proteomes" id="UP000308197">
    <property type="component" value="Unassembled WGS sequence"/>
</dbReference>
<dbReference type="PANTHER" id="PTHR10642:SF26">
    <property type="entry name" value="RIBONUCLEASE H1"/>
    <property type="match status" value="1"/>
</dbReference>
<dbReference type="Pfam" id="PF00075">
    <property type="entry name" value="RNase_H"/>
    <property type="match status" value="1"/>
</dbReference>
<keyword evidence="4" id="KW-0540">Nuclease</keyword>
<dbReference type="GO" id="GO:0004523">
    <property type="term" value="F:RNA-DNA hybrid ribonuclease activity"/>
    <property type="evidence" value="ECO:0007669"/>
    <property type="project" value="UniProtKB-EC"/>
</dbReference>
<dbReference type="EC" id="3.1.26.4" evidence="3"/>
<evidence type="ECO:0000313" key="9">
    <source>
        <dbReference type="EMBL" id="TFK80580.1"/>
    </source>
</evidence>
<evidence type="ECO:0000256" key="2">
    <source>
        <dbReference type="ARBA" id="ARBA00005300"/>
    </source>
</evidence>
<evidence type="ECO:0000256" key="7">
    <source>
        <dbReference type="ARBA" id="ARBA00022801"/>
    </source>
</evidence>
<proteinExistence type="inferred from homology"/>
<keyword evidence="5" id="KW-0479">Metal-binding</keyword>
<dbReference type="SUPFAM" id="SSF53098">
    <property type="entry name" value="Ribonuclease H-like"/>
    <property type="match status" value="1"/>
</dbReference>
<dbReference type="InterPro" id="IPR002156">
    <property type="entry name" value="RNaseH_domain"/>
</dbReference>
<dbReference type="GO" id="GO:0003676">
    <property type="term" value="F:nucleic acid binding"/>
    <property type="evidence" value="ECO:0007669"/>
    <property type="project" value="InterPro"/>
</dbReference>
<evidence type="ECO:0000256" key="1">
    <source>
        <dbReference type="ARBA" id="ARBA00000077"/>
    </source>
</evidence>
<organism evidence="9 10">
    <name type="scientific">Polyporus arcularius HHB13444</name>
    <dbReference type="NCBI Taxonomy" id="1314778"/>
    <lineage>
        <taxon>Eukaryota</taxon>
        <taxon>Fungi</taxon>
        <taxon>Dikarya</taxon>
        <taxon>Basidiomycota</taxon>
        <taxon>Agaricomycotina</taxon>
        <taxon>Agaricomycetes</taxon>
        <taxon>Polyporales</taxon>
        <taxon>Polyporaceae</taxon>
        <taxon>Polyporus</taxon>
    </lineage>
</organism>
<evidence type="ECO:0000256" key="4">
    <source>
        <dbReference type="ARBA" id="ARBA00022722"/>
    </source>
</evidence>
<comment type="catalytic activity">
    <reaction evidence="1">
        <text>Endonucleolytic cleavage to 5'-phosphomonoester.</text>
        <dbReference type="EC" id="3.1.26.4"/>
    </reaction>
</comment>
<evidence type="ECO:0000256" key="5">
    <source>
        <dbReference type="ARBA" id="ARBA00022723"/>
    </source>
</evidence>
<protein>
    <recommendedName>
        <fullName evidence="3">ribonuclease H</fullName>
        <ecNumber evidence="3">3.1.26.4</ecNumber>
    </recommendedName>
</protein>
<evidence type="ECO:0000259" key="8">
    <source>
        <dbReference type="PROSITE" id="PS50879"/>
    </source>
</evidence>
<name>A0A5C3NX31_9APHY</name>
<dbReference type="InterPro" id="IPR050092">
    <property type="entry name" value="RNase_H"/>
</dbReference>
<keyword evidence="7" id="KW-0378">Hydrolase</keyword>
<gene>
    <name evidence="9" type="ORF">K466DRAFT_636572</name>
</gene>
<dbReference type="GO" id="GO:0046872">
    <property type="term" value="F:metal ion binding"/>
    <property type="evidence" value="ECO:0007669"/>
    <property type="project" value="UniProtKB-KW"/>
</dbReference>
<dbReference type="AlphaFoldDB" id="A0A5C3NX31"/>
<dbReference type="GO" id="GO:0043137">
    <property type="term" value="P:DNA replication, removal of RNA primer"/>
    <property type="evidence" value="ECO:0007669"/>
    <property type="project" value="TreeGrafter"/>
</dbReference>
<dbReference type="STRING" id="1314778.A0A5C3NX31"/>
<evidence type="ECO:0000256" key="6">
    <source>
        <dbReference type="ARBA" id="ARBA00022759"/>
    </source>
</evidence>
<dbReference type="EMBL" id="ML211745">
    <property type="protein sequence ID" value="TFK80580.1"/>
    <property type="molecule type" value="Genomic_DNA"/>
</dbReference>
<feature type="domain" description="RNase H type-1" evidence="8">
    <location>
        <begin position="51"/>
        <end position="194"/>
    </location>
</feature>
<dbReference type="PANTHER" id="PTHR10642">
    <property type="entry name" value="RIBONUCLEASE H1"/>
    <property type="match status" value="1"/>
</dbReference>
<comment type="similarity">
    <text evidence="2">Belongs to the RNase H family.</text>
</comment>
<dbReference type="InterPro" id="IPR036397">
    <property type="entry name" value="RNaseH_sf"/>
</dbReference>
<reference evidence="9 10" key="1">
    <citation type="journal article" date="2019" name="Nat. Ecol. Evol.">
        <title>Megaphylogeny resolves global patterns of mushroom evolution.</title>
        <authorList>
            <person name="Varga T."/>
            <person name="Krizsan K."/>
            <person name="Foldi C."/>
            <person name="Dima B."/>
            <person name="Sanchez-Garcia M."/>
            <person name="Sanchez-Ramirez S."/>
            <person name="Szollosi G.J."/>
            <person name="Szarkandi J.G."/>
            <person name="Papp V."/>
            <person name="Albert L."/>
            <person name="Andreopoulos W."/>
            <person name="Angelini C."/>
            <person name="Antonin V."/>
            <person name="Barry K.W."/>
            <person name="Bougher N.L."/>
            <person name="Buchanan P."/>
            <person name="Buyck B."/>
            <person name="Bense V."/>
            <person name="Catcheside P."/>
            <person name="Chovatia M."/>
            <person name="Cooper J."/>
            <person name="Damon W."/>
            <person name="Desjardin D."/>
            <person name="Finy P."/>
            <person name="Geml J."/>
            <person name="Haridas S."/>
            <person name="Hughes K."/>
            <person name="Justo A."/>
            <person name="Karasinski D."/>
            <person name="Kautmanova I."/>
            <person name="Kiss B."/>
            <person name="Kocsube S."/>
            <person name="Kotiranta H."/>
            <person name="LaButti K.M."/>
            <person name="Lechner B.E."/>
            <person name="Liimatainen K."/>
            <person name="Lipzen A."/>
            <person name="Lukacs Z."/>
            <person name="Mihaltcheva S."/>
            <person name="Morgado L.N."/>
            <person name="Niskanen T."/>
            <person name="Noordeloos M.E."/>
            <person name="Ohm R.A."/>
            <person name="Ortiz-Santana B."/>
            <person name="Ovrebo C."/>
            <person name="Racz N."/>
            <person name="Riley R."/>
            <person name="Savchenko A."/>
            <person name="Shiryaev A."/>
            <person name="Soop K."/>
            <person name="Spirin V."/>
            <person name="Szebenyi C."/>
            <person name="Tomsovsky M."/>
            <person name="Tulloss R.E."/>
            <person name="Uehling J."/>
            <person name="Grigoriev I.V."/>
            <person name="Vagvolgyi C."/>
            <person name="Papp T."/>
            <person name="Martin F.M."/>
            <person name="Miettinen O."/>
            <person name="Hibbett D.S."/>
            <person name="Nagy L.G."/>
        </authorList>
    </citation>
    <scope>NUCLEOTIDE SEQUENCE [LARGE SCALE GENOMIC DNA]</scope>
    <source>
        <strain evidence="9 10">HHB13444</strain>
    </source>
</reference>
<keyword evidence="6" id="KW-0255">Endonuclease</keyword>
<sequence>MEELEKEGLGEDLVPFDRRVTTHGDLGQAFRIFTETSQVFNGSISTKINEDGAAITIATDGSCCHNGKRRGRAGAGIYVEDGHALNQSLRLPCWIEQSNQTGEIVATLLATTKAPPQTRLYQETDSQTTKDSLTRWRQKHEDSGYILQKNSGLTRATVAKLRMRKAHTIFRWIKGHNGHQRNEAADALAAAGAENPIGGTICTDIPETLSISGAKLQAISQKLAYRAIRDSIDKQTAPRPRTVANLDRIMSGIEAAFGTHPFEATIWTSIRSRHVSRQASQYMWKAIHDGYMIGTHWKRPNMSDELQMRATCATCGECETMSHIIFECDALGQEVIWNLLKDTWSLTGAKWHAPSWGTAFGAACAIFTTDKGARRFAIEHLWCILCTEALHLIWKLRCERVIQNEGAEFSEIEIVNRYYATMDSRLSLDRRTATMAKGRKAYKPADVERIWLPILDKSKLPPKWVSNSGVLVGIKRGR</sequence>
<keyword evidence="10" id="KW-1185">Reference proteome</keyword>
<evidence type="ECO:0000256" key="3">
    <source>
        <dbReference type="ARBA" id="ARBA00012180"/>
    </source>
</evidence>
<dbReference type="PROSITE" id="PS50879">
    <property type="entry name" value="RNASE_H_1"/>
    <property type="match status" value="1"/>
</dbReference>
<dbReference type="Gene3D" id="3.30.420.10">
    <property type="entry name" value="Ribonuclease H-like superfamily/Ribonuclease H"/>
    <property type="match status" value="1"/>
</dbReference>
<dbReference type="InParanoid" id="A0A5C3NX31"/>